<dbReference type="PANTHER" id="PTHR12304">
    <property type="entry name" value="INOSINE-URIDINE PREFERRING NUCLEOSIDE HYDROLASE"/>
    <property type="match status" value="1"/>
</dbReference>
<keyword evidence="2" id="KW-0326">Glycosidase</keyword>
<dbReference type="GO" id="GO:0008477">
    <property type="term" value="F:purine nucleosidase activity"/>
    <property type="evidence" value="ECO:0007669"/>
    <property type="project" value="TreeGrafter"/>
</dbReference>
<dbReference type="Gene3D" id="3.90.245.10">
    <property type="entry name" value="Ribonucleoside hydrolase-like"/>
    <property type="match status" value="1"/>
</dbReference>
<dbReference type="InterPro" id="IPR023186">
    <property type="entry name" value="IUNH"/>
</dbReference>
<comment type="caution">
    <text evidence="4">The sequence shown here is derived from an EMBL/GenBank/DDBJ whole genome shotgun (WGS) entry which is preliminary data.</text>
</comment>
<evidence type="ECO:0000313" key="5">
    <source>
        <dbReference type="Proteomes" id="UP000275613"/>
    </source>
</evidence>
<reference evidence="4 5" key="1">
    <citation type="submission" date="2018-08" db="EMBL/GenBank/DDBJ databases">
        <title>Recombination of ecologically and evolutionarily significant loci maintains genetic cohesion in the Pseudomonas syringae species complex.</title>
        <authorList>
            <person name="Dillon M."/>
            <person name="Thakur S."/>
            <person name="Almeida R.N.D."/>
            <person name="Weir B.S."/>
            <person name="Guttman D.S."/>
        </authorList>
    </citation>
    <scope>NUCLEOTIDE SEQUENCE [LARGE SCALE GENOMIC DNA]</scope>
    <source>
        <strain evidence="4 5">ICMP 4316</strain>
    </source>
</reference>
<gene>
    <name evidence="4" type="ORF">ALQ39_04986</name>
</gene>
<dbReference type="EMBL" id="RBPV01000285">
    <property type="protein sequence ID" value="RMO56377.1"/>
    <property type="molecule type" value="Genomic_DNA"/>
</dbReference>
<evidence type="ECO:0000259" key="3">
    <source>
        <dbReference type="Pfam" id="PF01156"/>
    </source>
</evidence>
<feature type="domain" description="Inosine/uridine-preferring nucleoside hydrolase" evidence="3">
    <location>
        <begin position="52"/>
        <end position="334"/>
    </location>
</feature>
<evidence type="ECO:0000313" key="4">
    <source>
        <dbReference type="EMBL" id="RMO56377.1"/>
    </source>
</evidence>
<evidence type="ECO:0000256" key="1">
    <source>
        <dbReference type="ARBA" id="ARBA00022801"/>
    </source>
</evidence>
<dbReference type="InterPro" id="IPR036452">
    <property type="entry name" value="Ribo_hydro-like"/>
</dbReference>
<sequence>MLYGETELCIGLMEINRRYPFRAGARVYPERSHPPLFNSPLRAGSITMNRKVIIDTDMGWDDVLSIAYLMKRPDIDIVGITVTGCGETDLGWGVIIAQHLLGIGNRLSTVVAKGTDKPLEYDNRFPQPFKNDMNDIMGLLGTLNPAALPALSNLPAWEFMYQAVKNSQDKITVLSLGGFTNIAKMLSLSNQPADFQMIEQIVAMAGAVYVDGNVAALNGAQKEWDQGEAYSSNHYAEWNVFVDPVAANTVFQSSLPLTLVPLDVCNQVILDASYSQQIKASDPVATLVRQVLETKSGTHAEGYPVPIFDPLATMLMAGGIEATKVDEQFLSVNTNITPQDNHCGQIQLQGSGSRTITSVLGVSQFAFSKNFAQVINNQV</sequence>
<dbReference type="GO" id="GO:0005829">
    <property type="term" value="C:cytosol"/>
    <property type="evidence" value="ECO:0007669"/>
    <property type="project" value="TreeGrafter"/>
</dbReference>
<proteinExistence type="predicted"/>
<evidence type="ECO:0000256" key="2">
    <source>
        <dbReference type="ARBA" id="ARBA00023295"/>
    </source>
</evidence>
<dbReference type="GO" id="GO:0006152">
    <property type="term" value="P:purine nucleoside catabolic process"/>
    <property type="evidence" value="ECO:0007669"/>
    <property type="project" value="TreeGrafter"/>
</dbReference>
<dbReference type="Proteomes" id="UP000275613">
    <property type="component" value="Unassembled WGS sequence"/>
</dbReference>
<name>A0A3M3WEZ9_PSEA0</name>
<dbReference type="InterPro" id="IPR001910">
    <property type="entry name" value="Inosine/uridine_hydrolase_dom"/>
</dbReference>
<organism evidence="4 5">
    <name type="scientific">Pseudomonas amygdali pv. eriobotryae</name>
    <dbReference type="NCBI Taxonomy" id="129137"/>
    <lineage>
        <taxon>Bacteria</taxon>
        <taxon>Pseudomonadati</taxon>
        <taxon>Pseudomonadota</taxon>
        <taxon>Gammaproteobacteria</taxon>
        <taxon>Pseudomonadales</taxon>
        <taxon>Pseudomonadaceae</taxon>
        <taxon>Pseudomonas</taxon>
        <taxon>Pseudomonas amygdali</taxon>
    </lineage>
</organism>
<keyword evidence="1 4" id="KW-0378">Hydrolase</keyword>
<accession>A0A3M3WEZ9</accession>
<dbReference type="AlphaFoldDB" id="A0A3M3WEZ9"/>
<protein>
    <submittedName>
        <fullName evidence="4">Inosine-uridine preferring nucleoside hydrolase</fullName>
    </submittedName>
</protein>
<dbReference type="PANTHER" id="PTHR12304:SF4">
    <property type="entry name" value="URIDINE NUCLEOSIDASE"/>
    <property type="match status" value="1"/>
</dbReference>
<dbReference type="SUPFAM" id="SSF53590">
    <property type="entry name" value="Nucleoside hydrolase"/>
    <property type="match status" value="1"/>
</dbReference>
<dbReference type="Pfam" id="PF01156">
    <property type="entry name" value="IU_nuc_hydro"/>
    <property type="match status" value="1"/>
</dbReference>